<name>A0AC34G5J4_9BILA</name>
<organism evidence="1 2">
    <name type="scientific">Panagrolaimus sp. ES5</name>
    <dbReference type="NCBI Taxonomy" id="591445"/>
    <lineage>
        <taxon>Eukaryota</taxon>
        <taxon>Metazoa</taxon>
        <taxon>Ecdysozoa</taxon>
        <taxon>Nematoda</taxon>
        <taxon>Chromadorea</taxon>
        <taxon>Rhabditida</taxon>
        <taxon>Tylenchina</taxon>
        <taxon>Panagrolaimomorpha</taxon>
        <taxon>Panagrolaimoidea</taxon>
        <taxon>Panagrolaimidae</taxon>
        <taxon>Panagrolaimus</taxon>
    </lineage>
</organism>
<evidence type="ECO:0000313" key="1">
    <source>
        <dbReference type="Proteomes" id="UP000887579"/>
    </source>
</evidence>
<dbReference type="WBParaSite" id="ES5_v2.g24984.t1">
    <property type="protein sequence ID" value="ES5_v2.g24984.t1"/>
    <property type="gene ID" value="ES5_v2.g24984"/>
</dbReference>
<proteinExistence type="predicted"/>
<reference evidence="2" key="1">
    <citation type="submission" date="2022-11" db="UniProtKB">
        <authorList>
            <consortium name="WormBaseParasite"/>
        </authorList>
    </citation>
    <scope>IDENTIFICATION</scope>
</reference>
<protein>
    <submittedName>
        <fullName evidence="2">Uncharacterized protein</fullName>
    </submittedName>
</protein>
<evidence type="ECO:0000313" key="2">
    <source>
        <dbReference type="WBParaSite" id="ES5_v2.g24984.t1"/>
    </source>
</evidence>
<accession>A0AC34G5J4</accession>
<sequence>MVSNYQLPSYLTYNNAFHSKNYSKFSSTDIKHNDTRARFGLPTTWHIDLCGLNKQKSAWQRDLKCHTSCVNAVEFNKTEDLFATGGDDLRVLLWRVSNALTDEKPKPFTIMKTKHDSNIFALAFTHDSRKVMSAGNDDRFFVHDVPTAFTHDSRKVMSAGNDDRFFVHDVPTGKLIHSYRGSTYYCLSVHGDNDNIVAAATDNSRIYLYDIRAPPGEPVQCLRESGENFCVNFNQKIPYMMAICNKSKGLSVIDIRAGNDDFCVRAGPSTKEAIYASWNESGDSLFCIRSGKLPVYFDTKKQVPLICKDDNYRNSITIKSCDFIGNDYAITGSDKWDIYCWKIPKDYDDKVEEGKLYASHPDTE</sequence>
<dbReference type="Proteomes" id="UP000887579">
    <property type="component" value="Unplaced"/>
</dbReference>